<evidence type="ECO:0000313" key="12">
    <source>
        <dbReference type="Proteomes" id="UP000198406"/>
    </source>
</evidence>
<dbReference type="Gene3D" id="3.40.50.150">
    <property type="entry name" value="Vaccinia Virus protein VP39"/>
    <property type="match status" value="1"/>
</dbReference>
<dbReference type="InterPro" id="IPR042296">
    <property type="entry name" value="tRNA_met_Trm1_C"/>
</dbReference>
<dbReference type="AlphaFoldDB" id="A0A1Z5JCV7"/>
<dbReference type="InterPro" id="IPR029063">
    <property type="entry name" value="SAM-dependent_MTases_sf"/>
</dbReference>
<evidence type="ECO:0000256" key="7">
    <source>
        <dbReference type="ARBA" id="ARBA00039099"/>
    </source>
</evidence>
<dbReference type="EC" id="2.1.1.216" evidence="7 9"/>
<keyword evidence="3 9" id="KW-0808">Transferase</keyword>
<dbReference type="SUPFAM" id="SSF53335">
    <property type="entry name" value="S-adenosyl-L-methionine-dependent methyltransferases"/>
    <property type="match status" value="1"/>
</dbReference>
<evidence type="ECO:0000256" key="2">
    <source>
        <dbReference type="ARBA" id="ARBA00022603"/>
    </source>
</evidence>
<keyword evidence="2 9" id="KW-0489">Methyltransferase</keyword>
<dbReference type="GO" id="GO:0002940">
    <property type="term" value="P:tRNA N2-guanine methylation"/>
    <property type="evidence" value="ECO:0007669"/>
    <property type="project" value="TreeGrafter"/>
</dbReference>
<dbReference type="FunFam" id="3.30.56.70:FF:000001">
    <property type="entry name" value="tRNA (guanine(26)-N(2))-dimethyltransferase"/>
    <property type="match status" value="1"/>
</dbReference>
<comment type="caution">
    <text evidence="11">The sequence shown here is derived from an EMBL/GenBank/DDBJ whole genome shotgun (WGS) entry which is preliminary data.</text>
</comment>
<evidence type="ECO:0000256" key="6">
    <source>
        <dbReference type="ARBA" id="ARBA00022884"/>
    </source>
</evidence>
<proteinExistence type="inferred from homology"/>
<dbReference type="PROSITE" id="PS51626">
    <property type="entry name" value="SAM_MT_TRM1"/>
    <property type="match status" value="1"/>
</dbReference>
<evidence type="ECO:0000256" key="9">
    <source>
        <dbReference type="PROSITE-ProRule" id="PRU00958"/>
    </source>
</evidence>
<accession>A0A1Z5JCV7</accession>
<dbReference type="InterPro" id="IPR002905">
    <property type="entry name" value="Trm1"/>
</dbReference>
<dbReference type="FunFam" id="3.40.50.150:FF:000051">
    <property type="entry name" value="tRNA (guanine(26)-N(2))-dimethyltransferase"/>
    <property type="match status" value="1"/>
</dbReference>
<dbReference type="OrthoDB" id="6349953at2759"/>
<dbReference type="Proteomes" id="UP000198406">
    <property type="component" value="Unassembled WGS sequence"/>
</dbReference>
<organism evidence="11 12">
    <name type="scientific">Fistulifera solaris</name>
    <name type="common">Oleaginous diatom</name>
    <dbReference type="NCBI Taxonomy" id="1519565"/>
    <lineage>
        <taxon>Eukaryota</taxon>
        <taxon>Sar</taxon>
        <taxon>Stramenopiles</taxon>
        <taxon>Ochrophyta</taxon>
        <taxon>Bacillariophyta</taxon>
        <taxon>Bacillariophyceae</taxon>
        <taxon>Bacillariophycidae</taxon>
        <taxon>Naviculales</taxon>
        <taxon>Naviculaceae</taxon>
        <taxon>Fistulifera</taxon>
    </lineage>
</organism>
<keyword evidence="4 9" id="KW-0949">S-adenosyl-L-methionine</keyword>
<reference evidence="11 12" key="1">
    <citation type="journal article" date="2015" name="Plant Cell">
        <title>Oil accumulation by the oleaginous diatom Fistulifera solaris as revealed by the genome and transcriptome.</title>
        <authorList>
            <person name="Tanaka T."/>
            <person name="Maeda Y."/>
            <person name="Veluchamy A."/>
            <person name="Tanaka M."/>
            <person name="Abida H."/>
            <person name="Marechal E."/>
            <person name="Bowler C."/>
            <person name="Muto M."/>
            <person name="Sunaga Y."/>
            <person name="Tanaka M."/>
            <person name="Yoshino T."/>
            <person name="Taniguchi T."/>
            <person name="Fukuda Y."/>
            <person name="Nemoto M."/>
            <person name="Matsumoto M."/>
            <person name="Wong P.S."/>
            <person name="Aburatani S."/>
            <person name="Fujibuchi W."/>
        </authorList>
    </citation>
    <scope>NUCLEOTIDE SEQUENCE [LARGE SCALE GENOMIC DNA]</scope>
    <source>
        <strain evidence="11 12">JPCC DA0580</strain>
    </source>
</reference>
<comment type="catalytic activity">
    <reaction evidence="8 9">
        <text>guanosine(26) in tRNA + 2 S-adenosyl-L-methionine = N(2)-dimethylguanosine(26) in tRNA + 2 S-adenosyl-L-homocysteine + 2 H(+)</text>
        <dbReference type="Rhea" id="RHEA:43140"/>
        <dbReference type="Rhea" id="RHEA-COMP:10359"/>
        <dbReference type="Rhea" id="RHEA-COMP:10360"/>
        <dbReference type="ChEBI" id="CHEBI:15378"/>
        <dbReference type="ChEBI" id="CHEBI:57856"/>
        <dbReference type="ChEBI" id="CHEBI:59789"/>
        <dbReference type="ChEBI" id="CHEBI:74269"/>
        <dbReference type="ChEBI" id="CHEBI:74513"/>
        <dbReference type="EC" id="2.1.1.216"/>
    </reaction>
</comment>
<dbReference type="FunCoup" id="A0A1Z5JCV7">
    <property type="interactions" value="572"/>
</dbReference>
<dbReference type="CDD" id="cd02440">
    <property type="entry name" value="AdoMet_MTases"/>
    <property type="match status" value="1"/>
</dbReference>
<dbReference type="Pfam" id="PF02005">
    <property type="entry name" value="TRM"/>
    <property type="match status" value="1"/>
</dbReference>
<keyword evidence="12" id="KW-1185">Reference proteome</keyword>
<evidence type="ECO:0000256" key="10">
    <source>
        <dbReference type="SAM" id="MobiDB-lite"/>
    </source>
</evidence>
<dbReference type="GO" id="GO:0160104">
    <property type="term" value="F:tRNA (guanine(26)-N2)-dimethyltransferase activity"/>
    <property type="evidence" value="ECO:0007669"/>
    <property type="project" value="UniProtKB-UniRule"/>
</dbReference>
<protein>
    <recommendedName>
        <fullName evidence="7 9">tRNA (guanine(26)-N(2))-dimethyltransferase</fullName>
        <ecNumber evidence="7 9">2.1.1.216</ecNumber>
    </recommendedName>
</protein>
<dbReference type="InParanoid" id="A0A1Z5JCV7"/>
<dbReference type="GO" id="GO:0005634">
    <property type="term" value="C:nucleus"/>
    <property type="evidence" value="ECO:0007669"/>
    <property type="project" value="TreeGrafter"/>
</dbReference>
<evidence type="ECO:0000256" key="8">
    <source>
        <dbReference type="ARBA" id="ARBA00051897"/>
    </source>
</evidence>
<feature type="region of interest" description="Disordered" evidence="10">
    <location>
        <begin position="524"/>
        <end position="573"/>
    </location>
</feature>
<evidence type="ECO:0000256" key="1">
    <source>
        <dbReference type="ARBA" id="ARBA00022555"/>
    </source>
</evidence>
<dbReference type="Gene3D" id="3.30.56.70">
    <property type="entry name" value="N2,N2-dimethylguanosine tRNA methyltransferase, C-terminal domain"/>
    <property type="match status" value="1"/>
</dbReference>
<name>A0A1Z5JCV7_FISSO</name>
<dbReference type="PANTHER" id="PTHR10631:SF3">
    <property type="entry name" value="TRNA (GUANINE(26)-N(2))-DIMETHYLTRANSFERASE"/>
    <property type="match status" value="1"/>
</dbReference>
<evidence type="ECO:0000256" key="4">
    <source>
        <dbReference type="ARBA" id="ARBA00022691"/>
    </source>
</evidence>
<dbReference type="GO" id="GO:0000049">
    <property type="term" value="F:tRNA binding"/>
    <property type="evidence" value="ECO:0007669"/>
    <property type="project" value="UniProtKB-UniRule"/>
</dbReference>
<gene>
    <name evidence="11" type="ORF">FisN_1Lh028</name>
</gene>
<keyword evidence="1 9" id="KW-0820">tRNA-binding</keyword>
<keyword evidence="5 9" id="KW-0819">tRNA processing</keyword>
<dbReference type="EMBL" id="BDSP01000042">
    <property type="protein sequence ID" value="GAX11608.1"/>
    <property type="molecule type" value="Genomic_DNA"/>
</dbReference>
<comment type="similarity">
    <text evidence="9">Belongs to the class I-like SAM-binding methyltransferase superfamily. Trm1 family.</text>
</comment>
<sequence>MRSSDRPSIAYYLFFFPCLCTTTTNNNNNKNNNNNSPERDTYYLNTTQSNITILHFCKFRVLLQRPLLRAMSSATSPPSFQTITEGSSRMCYPADQEQAVFYNPVQVQNRDLSTLMIALFQERLQQRHQDKLEKRNYSDKMPPYEGIRILDAMAASGLRSIRYFQEIENVQHVTINDLEEAAVERAHQNVKENNLQDKLALSLQDPGIFIQQADARAVMYSKTAQYHVIDLDPYGSAASFLDAAVQCVENGGLLCVTCTDMAALGGSHPETCFGRYGCMPIQRSGYLQEMAVRILLDAISKSAARYGRVLRPILSVGMDFYVRVFVEIHSSKSAVNTLSLSTGYVFQSTQCPTFYVAPAGQTGGNKNNVYQAGRLPTMDAAIKGTNWKVAGPIWLGPLHDKDVIRKALQKLHKMPHLSTKDRLEGLLTSCSEELDVPLYYNLPNLAHFLSVSSPPMMKIKAAIVNAGYKVSGYHKEPQAIKTDAPNHVVWDIIRAWCETQPPPKKASSSALKMRATKPKIEVNFAIPSSLPNPKKSEIRRFPQNPQPNWGPKPRATGVKRKLSAEQNESSPQE</sequence>
<feature type="compositionally biased region" description="Polar residues" evidence="10">
    <location>
        <begin position="564"/>
        <end position="573"/>
    </location>
</feature>
<dbReference type="PANTHER" id="PTHR10631">
    <property type="entry name" value="N 2 ,N 2 -DIMETHYLGUANOSINE TRNA METHYLTRANSFERASE"/>
    <property type="match status" value="1"/>
</dbReference>
<dbReference type="NCBIfam" id="TIGR00308">
    <property type="entry name" value="TRM1"/>
    <property type="match status" value="1"/>
</dbReference>
<evidence type="ECO:0000256" key="3">
    <source>
        <dbReference type="ARBA" id="ARBA00022679"/>
    </source>
</evidence>
<keyword evidence="6 9" id="KW-0694">RNA-binding</keyword>
<evidence type="ECO:0000256" key="5">
    <source>
        <dbReference type="ARBA" id="ARBA00022694"/>
    </source>
</evidence>
<evidence type="ECO:0000313" key="11">
    <source>
        <dbReference type="EMBL" id="GAX11608.1"/>
    </source>
</evidence>